<protein>
    <submittedName>
        <fullName evidence="1">MmcQ/YjbR family DNA-binding protein</fullName>
    </submittedName>
</protein>
<comment type="caution">
    <text evidence="1">The sequence shown here is derived from an EMBL/GenBank/DDBJ whole genome shotgun (WGS) entry which is preliminary data.</text>
</comment>
<keyword evidence="2" id="KW-1185">Reference proteome</keyword>
<dbReference type="PANTHER" id="PTHR35145:SF1">
    <property type="entry name" value="CYTOPLASMIC PROTEIN"/>
    <property type="match status" value="1"/>
</dbReference>
<name>A0ABV8XP58_9DEIO</name>
<dbReference type="InterPro" id="IPR058532">
    <property type="entry name" value="YjbR/MT2646/Rv2570-like"/>
</dbReference>
<dbReference type="Gene3D" id="3.90.1150.30">
    <property type="match status" value="1"/>
</dbReference>
<dbReference type="Proteomes" id="UP001595998">
    <property type="component" value="Unassembled WGS sequence"/>
</dbReference>
<reference evidence="2" key="1">
    <citation type="journal article" date="2019" name="Int. J. Syst. Evol. Microbiol.">
        <title>The Global Catalogue of Microorganisms (GCM) 10K type strain sequencing project: providing services to taxonomists for standard genome sequencing and annotation.</title>
        <authorList>
            <consortium name="The Broad Institute Genomics Platform"/>
            <consortium name="The Broad Institute Genome Sequencing Center for Infectious Disease"/>
            <person name="Wu L."/>
            <person name="Ma J."/>
        </authorList>
    </citation>
    <scope>NUCLEOTIDE SEQUENCE [LARGE SCALE GENOMIC DNA]</scope>
    <source>
        <strain evidence="2">CCUG 56029</strain>
    </source>
</reference>
<gene>
    <name evidence="1" type="ORF">ACFOZ9_10680</name>
</gene>
<dbReference type="Pfam" id="PF04237">
    <property type="entry name" value="YjbR"/>
    <property type="match status" value="1"/>
</dbReference>
<dbReference type="EMBL" id="JBHSEH010000009">
    <property type="protein sequence ID" value="MFC4426681.1"/>
    <property type="molecule type" value="Genomic_DNA"/>
</dbReference>
<dbReference type="InterPro" id="IPR038056">
    <property type="entry name" value="YjbR-like_sf"/>
</dbReference>
<accession>A0ABV8XP58</accession>
<dbReference type="SUPFAM" id="SSF142906">
    <property type="entry name" value="YjbR-like"/>
    <property type="match status" value="1"/>
</dbReference>
<dbReference type="GO" id="GO:0003677">
    <property type="term" value="F:DNA binding"/>
    <property type="evidence" value="ECO:0007669"/>
    <property type="project" value="UniProtKB-KW"/>
</dbReference>
<sequence>MQSIADVREACAALPHSQETFPFDATTLVFKVGGKMYALTDLQSDPVTLSLKVRPEEGEALRAAHEAITPGYHLNKRHWVTLTLDGSLPAGLGQSLLAGSHTLVVSGLTRAARAELGL</sequence>
<dbReference type="InterPro" id="IPR007351">
    <property type="entry name" value="YjbR"/>
</dbReference>
<evidence type="ECO:0000313" key="2">
    <source>
        <dbReference type="Proteomes" id="UP001595998"/>
    </source>
</evidence>
<organism evidence="1 2">
    <name type="scientific">Deinococcus navajonensis</name>
    <dbReference type="NCBI Taxonomy" id="309884"/>
    <lineage>
        <taxon>Bacteria</taxon>
        <taxon>Thermotogati</taxon>
        <taxon>Deinococcota</taxon>
        <taxon>Deinococci</taxon>
        <taxon>Deinococcales</taxon>
        <taxon>Deinococcaceae</taxon>
        <taxon>Deinococcus</taxon>
    </lineage>
</organism>
<proteinExistence type="predicted"/>
<dbReference type="PANTHER" id="PTHR35145">
    <property type="entry name" value="CYTOPLASMIC PROTEIN-RELATED"/>
    <property type="match status" value="1"/>
</dbReference>
<dbReference type="RefSeq" id="WP_380039399.1">
    <property type="nucleotide sequence ID" value="NZ_JBHSEH010000009.1"/>
</dbReference>
<keyword evidence="1" id="KW-0238">DNA-binding</keyword>
<evidence type="ECO:0000313" key="1">
    <source>
        <dbReference type="EMBL" id="MFC4426681.1"/>
    </source>
</evidence>